<dbReference type="Proteomes" id="UP000188532">
    <property type="component" value="Unassembled WGS sequence"/>
</dbReference>
<dbReference type="EMBL" id="MVBN01000001">
    <property type="protein sequence ID" value="OOK83816.1"/>
    <property type="molecule type" value="Genomic_DNA"/>
</dbReference>
<name>A0A1V3XYG7_MYCKA</name>
<proteinExistence type="predicted"/>
<dbReference type="EMBL" id="MVBM01000001">
    <property type="protein sequence ID" value="OOK82793.1"/>
    <property type="molecule type" value="Genomic_DNA"/>
</dbReference>
<comment type="caution">
    <text evidence="2">The sequence shown here is derived from an EMBL/GenBank/DDBJ whole genome shotgun (WGS) entry which is preliminary data.</text>
</comment>
<dbReference type="Proteomes" id="UP000189229">
    <property type="component" value="Unassembled WGS sequence"/>
</dbReference>
<protein>
    <submittedName>
        <fullName evidence="2">Uncharacterized protein</fullName>
    </submittedName>
</protein>
<organism evidence="2 3">
    <name type="scientific">Mycobacterium kansasii</name>
    <dbReference type="NCBI Taxonomy" id="1768"/>
    <lineage>
        <taxon>Bacteria</taxon>
        <taxon>Bacillati</taxon>
        <taxon>Actinomycetota</taxon>
        <taxon>Actinomycetes</taxon>
        <taxon>Mycobacteriales</taxon>
        <taxon>Mycobacteriaceae</taxon>
        <taxon>Mycobacterium</taxon>
    </lineage>
</organism>
<reference evidence="3 4" key="1">
    <citation type="submission" date="2017-02" db="EMBL/GenBank/DDBJ databases">
        <title>Complete genome sequences of Mycobacterium kansasii strains isolated from rhesus macaques.</title>
        <authorList>
            <person name="Panda A."/>
            <person name="Nagaraj S."/>
            <person name="Zhao X."/>
            <person name="Tettelin H."/>
            <person name="Detolla L.J."/>
        </authorList>
    </citation>
    <scope>NUCLEOTIDE SEQUENCE [LARGE SCALE GENOMIC DNA]</scope>
    <source>
        <strain evidence="2 3">11-3469</strain>
        <strain evidence="1 4">11-3813</strain>
    </source>
</reference>
<evidence type="ECO:0000313" key="1">
    <source>
        <dbReference type="EMBL" id="OOK82793.1"/>
    </source>
</evidence>
<gene>
    <name evidence="2" type="ORF">BZL29_0968</name>
    <name evidence="1" type="ORF">BZL30_0933</name>
</gene>
<dbReference type="AlphaFoldDB" id="A0A1V3XYG7"/>
<evidence type="ECO:0000313" key="3">
    <source>
        <dbReference type="Proteomes" id="UP000188532"/>
    </source>
</evidence>
<sequence>MPHRPRAVAVGSTPSAQQTRNRIEIADFVRFCVCSASLLGS</sequence>
<accession>A0A1V3XYG7</accession>
<evidence type="ECO:0000313" key="2">
    <source>
        <dbReference type="EMBL" id="OOK83816.1"/>
    </source>
</evidence>
<evidence type="ECO:0000313" key="4">
    <source>
        <dbReference type="Proteomes" id="UP000189229"/>
    </source>
</evidence>